<protein>
    <submittedName>
        <fullName evidence="1">Uncharacterized protein</fullName>
    </submittedName>
</protein>
<dbReference type="Gene3D" id="2.40.70.10">
    <property type="entry name" value="Acid Proteases"/>
    <property type="match status" value="1"/>
</dbReference>
<evidence type="ECO:0000313" key="1">
    <source>
        <dbReference type="EMBL" id="KAJ7354288.1"/>
    </source>
</evidence>
<gene>
    <name evidence="1" type="ORF">DFH08DRAFT_955681</name>
</gene>
<name>A0AAD7ABK5_9AGAR</name>
<dbReference type="Proteomes" id="UP001218218">
    <property type="component" value="Unassembled WGS sequence"/>
</dbReference>
<sequence length="308" mass="33401">MTNATMKKAADTALSTALRMAPTSMVSTVMSVSDHMKFPSPVLAGSPTESISKAPHILKDTERLLGDITNTAPLEYKHTQSLDQIVDSGKSLVTSIAAGDNAELRPRFRSGEKLDFRDVVKHVILRANPMVMRVVDLRNPFTEYLQACLNRVVPYTTKLRDSSLSLSPCGTNGFTKYKSATGGIADANTCLLRIIVAQFAALQNLNFVLGGVTYAVAPNAQIWPRALKTAIGGSTSSIYLVVADWGSNSGEGLDFINARSSSGQEVSYQFIGLLKALKPFYDIVALMQHPSKIVQYPQTDSSRAPERQ</sequence>
<accession>A0AAD7ABK5</accession>
<reference evidence="1" key="1">
    <citation type="submission" date="2023-03" db="EMBL/GenBank/DDBJ databases">
        <title>Massive genome expansion in bonnet fungi (Mycena s.s.) driven by repeated elements and novel gene families across ecological guilds.</title>
        <authorList>
            <consortium name="Lawrence Berkeley National Laboratory"/>
            <person name="Harder C.B."/>
            <person name="Miyauchi S."/>
            <person name="Viragh M."/>
            <person name="Kuo A."/>
            <person name="Thoen E."/>
            <person name="Andreopoulos B."/>
            <person name="Lu D."/>
            <person name="Skrede I."/>
            <person name="Drula E."/>
            <person name="Henrissat B."/>
            <person name="Morin E."/>
            <person name="Kohler A."/>
            <person name="Barry K."/>
            <person name="LaButti K."/>
            <person name="Morin E."/>
            <person name="Salamov A."/>
            <person name="Lipzen A."/>
            <person name="Mereny Z."/>
            <person name="Hegedus B."/>
            <person name="Baldrian P."/>
            <person name="Stursova M."/>
            <person name="Weitz H."/>
            <person name="Taylor A."/>
            <person name="Grigoriev I.V."/>
            <person name="Nagy L.G."/>
            <person name="Martin F."/>
            <person name="Kauserud H."/>
        </authorList>
    </citation>
    <scope>NUCLEOTIDE SEQUENCE</scope>
    <source>
        <strain evidence="1">CBHHK002</strain>
    </source>
</reference>
<dbReference type="AlphaFoldDB" id="A0AAD7ABK5"/>
<comment type="caution">
    <text evidence="1">The sequence shown here is derived from an EMBL/GenBank/DDBJ whole genome shotgun (WGS) entry which is preliminary data.</text>
</comment>
<evidence type="ECO:0000313" key="2">
    <source>
        <dbReference type="Proteomes" id="UP001218218"/>
    </source>
</evidence>
<dbReference type="InterPro" id="IPR021109">
    <property type="entry name" value="Peptidase_aspartic_dom_sf"/>
</dbReference>
<keyword evidence="2" id="KW-1185">Reference proteome</keyword>
<dbReference type="EMBL" id="JARIHO010000010">
    <property type="protein sequence ID" value="KAJ7354288.1"/>
    <property type="molecule type" value="Genomic_DNA"/>
</dbReference>
<organism evidence="1 2">
    <name type="scientific">Mycena albidolilacea</name>
    <dbReference type="NCBI Taxonomy" id="1033008"/>
    <lineage>
        <taxon>Eukaryota</taxon>
        <taxon>Fungi</taxon>
        <taxon>Dikarya</taxon>
        <taxon>Basidiomycota</taxon>
        <taxon>Agaricomycotina</taxon>
        <taxon>Agaricomycetes</taxon>
        <taxon>Agaricomycetidae</taxon>
        <taxon>Agaricales</taxon>
        <taxon>Marasmiineae</taxon>
        <taxon>Mycenaceae</taxon>
        <taxon>Mycena</taxon>
    </lineage>
</organism>
<proteinExistence type="predicted"/>